<dbReference type="Gene3D" id="3.40.605.10">
    <property type="entry name" value="Aldehyde Dehydrogenase, Chain A, domain 1"/>
    <property type="match status" value="1"/>
</dbReference>
<dbReference type="FunFam" id="3.40.309.10:FF:000009">
    <property type="entry name" value="Aldehyde dehydrogenase A"/>
    <property type="match status" value="1"/>
</dbReference>
<dbReference type="Gene3D" id="3.40.309.10">
    <property type="entry name" value="Aldehyde Dehydrogenase, Chain A, domain 2"/>
    <property type="match status" value="1"/>
</dbReference>
<comment type="similarity">
    <text evidence="1 4">Belongs to the aldehyde dehydrogenase family.</text>
</comment>
<gene>
    <name evidence="6" type="ORF">D5F11_003375</name>
</gene>
<evidence type="ECO:0000256" key="2">
    <source>
        <dbReference type="ARBA" id="ARBA00023002"/>
    </source>
</evidence>
<accession>A0A429XCB1</accession>
<evidence type="ECO:0000313" key="6">
    <source>
        <dbReference type="EMBL" id="RST61105.1"/>
    </source>
</evidence>
<protein>
    <submittedName>
        <fullName evidence="6">Aldehyde dehydrogenase family protein</fullName>
    </submittedName>
</protein>
<dbReference type="InterPro" id="IPR016163">
    <property type="entry name" value="Ald_DH_C"/>
</dbReference>
<evidence type="ECO:0000313" key="7">
    <source>
        <dbReference type="Proteomes" id="UP000287296"/>
    </source>
</evidence>
<reference evidence="6 7" key="1">
    <citation type="submission" date="2018-12" db="EMBL/GenBank/DDBJ databases">
        <authorList>
            <person name="Sun L."/>
            <person name="Chen Z."/>
        </authorList>
    </citation>
    <scope>NUCLEOTIDE SEQUENCE [LARGE SCALE GENOMIC DNA]</scope>
    <source>
        <strain evidence="6 7">LMG 29736</strain>
    </source>
</reference>
<evidence type="ECO:0000256" key="3">
    <source>
        <dbReference type="PROSITE-ProRule" id="PRU10007"/>
    </source>
</evidence>
<dbReference type="RefSeq" id="WP_120114708.1">
    <property type="nucleotide sequence ID" value="NZ_BORI01000005.1"/>
</dbReference>
<dbReference type="Pfam" id="PF00171">
    <property type="entry name" value="Aldedh"/>
    <property type="match status" value="1"/>
</dbReference>
<evidence type="ECO:0000259" key="5">
    <source>
        <dbReference type="Pfam" id="PF00171"/>
    </source>
</evidence>
<sequence>MIATYPNTSGQCLINGEWRKVEKTADVINPANKKEKVGEVALCSPELVKEAIDSAAEAFKDWSRSDIHDRATRMNEAAEELATIVEESVSLLVRENGKSLVEAKIDLLRCVDVMKGSAQELLEWWGAETYNGGQNVQIRRRPRGVTATITPWNSPMILTFKRVIPAVLAGNTVIVKPATNCPLTIMSFLKVVASYFPAGVINIVTGSGREIGDLICSDSRVRTIAFVGSTETGKDIMRKSSGTLQKLYMELGGNDPAIVFEDANLDKATIERLKMGVLRAAGQVCSAIKRIYAHESRYDELVEKLTQAFEKVVVGNGIQPDATMGPINNEAQFNYVTELLERTSKSGANVVTAGIQLDPETWDQGYFMLPSIVTGVQQDSEIVQAEQFGPVIPILPFSTIDEVIELANDSQFGLRASVWTESEEIAIEVADRLEAGAVFHNNHTIFKDLNLDFPGLKESGLSRETRHGSLELFADSYGFAD</sequence>
<evidence type="ECO:0000256" key="4">
    <source>
        <dbReference type="RuleBase" id="RU003345"/>
    </source>
</evidence>
<organism evidence="6 7">
    <name type="scientific">Siminovitchia terrae</name>
    <name type="common">Bacillus terrae</name>
    <dbReference type="NCBI Taxonomy" id="1914933"/>
    <lineage>
        <taxon>Bacteria</taxon>
        <taxon>Bacillati</taxon>
        <taxon>Bacillota</taxon>
        <taxon>Bacilli</taxon>
        <taxon>Bacillales</taxon>
        <taxon>Bacillaceae</taxon>
        <taxon>Siminovitchia</taxon>
    </lineage>
</organism>
<dbReference type="SUPFAM" id="SSF53720">
    <property type="entry name" value="ALDH-like"/>
    <property type="match status" value="1"/>
</dbReference>
<dbReference type="PANTHER" id="PTHR11699">
    <property type="entry name" value="ALDEHYDE DEHYDROGENASE-RELATED"/>
    <property type="match status" value="1"/>
</dbReference>
<dbReference type="InterPro" id="IPR016160">
    <property type="entry name" value="Ald_DH_CS_CYS"/>
</dbReference>
<dbReference type="InterPro" id="IPR016161">
    <property type="entry name" value="Ald_DH/histidinol_DH"/>
</dbReference>
<feature type="domain" description="Aldehyde dehydrogenase" evidence="5">
    <location>
        <begin position="20"/>
        <end position="473"/>
    </location>
</feature>
<feature type="active site" evidence="3">
    <location>
        <position position="250"/>
    </location>
</feature>
<evidence type="ECO:0000256" key="1">
    <source>
        <dbReference type="ARBA" id="ARBA00009986"/>
    </source>
</evidence>
<dbReference type="Proteomes" id="UP000287296">
    <property type="component" value="Unassembled WGS sequence"/>
</dbReference>
<dbReference type="PROSITE" id="PS00070">
    <property type="entry name" value="ALDEHYDE_DEHYDR_CYS"/>
    <property type="match status" value="1"/>
</dbReference>
<keyword evidence="2 4" id="KW-0560">Oxidoreductase</keyword>
<dbReference type="InterPro" id="IPR016162">
    <property type="entry name" value="Ald_DH_N"/>
</dbReference>
<dbReference type="InterPro" id="IPR029510">
    <property type="entry name" value="Ald_DH_CS_GLU"/>
</dbReference>
<comment type="caution">
    <text evidence="6">The sequence shown here is derived from an EMBL/GenBank/DDBJ whole genome shotgun (WGS) entry which is preliminary data.</text>
</comment>
<dbReference type="GO" id="GO:0016620">
    <property type="term" value="F:oxidoreductase activity, acting on the aldehyde or oxo group of donors, NAD or NADP as acceptor"/>
    <property type="evidence" value="ECO:0007669"/>
    <property type="project" value="InterPro"/>
</dbReference>
<dbReference type="AlphaFoldDB" id="A0A429XCB1"/>
<dbReference type="PROSITE" id="PS00687">
    <property type="entry name" value="ALDEHYDE_DEHYDR_GLU"/>
    <property type="match status" value="1"/>
</dbReference>
<name>A0A429XCB1_SIMTE</name>
<dbReference type="OrthoDB" id="9762913at2"/>
<dbReference type="EMBL" id="QYTW02000002">
    <property type="protein sequence ID" value="RST61105.1"/>
    <property type="molecule type" value="Genomic_DNA"/>
</dbReference>
<dbReference type="InterPro" id="IPR015590">
    <property type="entry name" value="Aldehyde_DH_dom"/>
</dbReference>
<proteinExistence type="inferred from homology"/>